<protein>
    <submittedName>
        <fullName evidence="1">Uncharacterized protein</fullName>
    </submittedName>
</protein>
<name>A0ACB8ZP15_CICIN</name>
<proteinExistence type="predicted"/>
<organism evidence="1 2">
    <name type="scientific">Cichorium intybus</name>
    <name type="common">Chicory</name>
    <dbReference type="NCBI Taxonomy" id="13427"/>
    <lineage>
        <taxon>Eukaryota</taxon>
        <taxon>Viridiplantae</taxon>
        <taxon>Streptophyta</taxon>
        <taxon>Embryophyta</taxon>
        <taxon>Tracheophyta</taxon>
        <taxon>Spermatophyta</taxon>
        <taxon>Magnoliopsida</taxon>
        <taxon>eudicotyledons</taxon>
        <taxon>Gunneridae</taxon>
        <taxon>Pentapetalae</taxon>
        <taxon>asterids</taxon>
        <taxon>campanulids</taxon>
        <taxon>Asterales</taxon>
        <taxon>Asteraceae</taxon>
        <taxon>Cichorioideae</taxon>
        <taxon>Cichorieae</taxon>
        <taxon>Cichoriinae</taxon>
        <taxon>Cichorium</taxon>
    </lineage>
</organism>
<keyword evidence="2" id="KW-1185">Reference proteome</keyword>
<accession>A0ACB8ZP15</accession>
<dbReference type="EMBL" id="CM042016">
    <property type="protein sequence ID" value="KAI3699439.1"/>
    <property type="molecule type" value="Genomic_DNA"/>
</dbReference>
<reference evidence="1 2" key="2">
    <citation type="journal article" date="2022" name="Mol. Ecol. Resour.">
        <title>The genomes of chicory, endive, great burdock and yacon provide insights into Asteraceae paleo-polyploidization history and plant inulin production.</title>
        <authorList>
            <person name="Fan W."/>
            <person name="Wang S."/>
            <person name="Wang H."/>
            <person name="Wang A."/>
            <person name="Jiang F."/>
            <person name="Liu H."/>
            <person name="Zhao H."/>
            <person name="Xu D."/>
            <person name="Zhang Y."/>
        </authorList>
    </citation>
    <scope>NUCLEOTIDE SEQUENCE [LARGE SCALE GENOMIC DNA]</scope>
    <source>
        <strain evidence="2">cv. Punajuju</strain>
        <tissue evidence="1">Leaves</tissue>
    </source>
</reference>
<evidence type="ECO:0000313" key="2">
    <source>
        <dbReference type="Proteomes" id="UP001055811"/>
    </source>
</evidence>
<reference evidence="2" key="1">
    <citation type="journal article" date="2022" name="Mol. Ecol. Resour.">
        <title>The genomes of chicory, endive, great burdock and yacon provide insights into Asteraceae palaeo-polyploidization history and plant inulin production.</title>
        <authorList>
            <person name="Fan W."/>
            <person name="Wang S."/>
            <person name="Wang H."/>
            <person name="Wang A."/>
            <person name="Jiang F."/>
            <person name="Liu H."/>
            <person name="Zhao H."/>
            <person name="Xu D."/>
            <person name="Zhang Y."/>
        </authorList>
    </citation>
    <scope>NUCLEOTIDE SEQUENCE [LARGE SCALE GENOMIC DNA]</scope>
    <source>
        <strain evidence="2">cv. Punajuju</strain>
    </source>
</reference>
<sequence>MASLALTRKKKDIVDLIEIDDENYDVDRPLTEHFQSSCTIDLSISKSPPFTPASNNSLVACEDINLPPELDVDCIHGSKLGTCQSILMDDEGCKSSFSAYTTTRDFKYQTPLAFTSRIDPIRLYDQFGYNKWDPPSISCSSVGNFGNFSTPMEREPYVRKNVKVNYIDGSDDKKWSKKDFPWTKKLEK</sequence>
<gene>
    <name evidence="1" type="ORF">L2E82_43753</name>
</gene>
<evidence type="ECO:0000313" key="1">
    <source>
        <dbReference type="EMBL" id="KAI3699439.1"/>
    </source>
</evidence>
<comment type="caution">
    <text evidence="1">The sequence shown here is derived from an EMBL/GenBank/DDBJ whole genome shotgun (WGS) entry which is preliminary data.</text>
</comment>
<dbReference type="Proteomes" id="UP001055811">
    <property type="component" value="Linkage Group LG08"/>
</dbReference>